<dbReference type="InterPro" id="IPR024607">
    <property type="entry name" value="Sulfatase_CS"/>
</dbReference>
<dbReference type="PANTHER" id="PTHR42693">
    <property type="entry name" value="ARYLSULFATASE FAMILY MEMBER"/>
    <property type="match status" value="1"/>
</dbReference>
<dbReference type="Pfam" id="PF00884">
    <property type="entry name" value="Sulfatase"/>
    <property type="match status" value="1"/>
</dbReference>
<comment type="similarity">
    <text evidence="1">Belongs to the sulfatase family.</text>
</comment>
<dbReference type="SUPFAM" id="SSF53649">
    <property type="entry name" value="Alkaline phosphatase-like"/>
    <property type="match status" value="1"/>
</dbReference>
<dbReference type="GO" id="GO:0004065">
    <property type="term" value="F:arylsulfatase activity"/>
    <property type="evidence" value="ECO:0007669"/>
    <property type="project" value="TreeGrafter"/>
</dbReference>
<dbReference type="InterPro" id="IPR000917">
    <property type="entry name" value="Sulfatase_N"/>
</dbReference>
<proteinExistence type="inferred from homology"/>
<accession>J9F4A9</accession>
<reference evidence="6" key="1">
    <citation type="journal article" date="2012" name="PLoS ONE">
        <title>Gene sets for utilization of primary and secondary nutrition supplies in the distal gut of endangered iberian lynx.</title>
        <authorList>
            <person name="Alcaide M."/>
            <person name="Messina E."/>
            <person name="Richter M."/>
            <person name="Bargiela R."/>
            <person name="Peplies J."/>
            <person name="Huws S.A."/>
            <person name="Newbold C.J."/>
            <person name="Golyshin P.N."/>
            <person name="Simon M.A."/>
            <person name="Lopez G."/>
            <person name="Yakimov M.M."/>
            <person name="Ferrer M."/>
        </authorList>
    </citation>
    <scope>NUCLEOTIDE SEQUENCE</scope>
</reference>
<evidence type="ECO:0000256" key="2">
    <source>
        <dbReference type="ARBA" id="ARBA00022723"/>
    </source>
</evidence>
<evidence type="ECO:0000256" key="3">
    <source>
        <dbReference type="ARBA" id="ARBA00022801"/>
    </source>
</evidence>
<keyword evidence="2" id="KW-0479">Metal-binding</keyword>
<keyword evidence="3" id="KW-0378">Hydrolase</keyword>
<evidence type="ECO:0000313" key="6">
    <source>
        <dbReference type="EMBL" id="EJW89348.1"/>
    </source>
</evidence>
<keyword evidence="4" id="KW-0106">Calcium</keyword>
<feature type="domain" description="Sulfatase N-terminal" evidence="5">
    <location>
        <begin position="31"/>
        <end position="339"/>
    </location>
</feature>
<dbReference type="AlphaFoldDB" id="J9F4A9"/>
<dbReference type="PROSITE" id="PS00523">
    <property type="entry name" value="SULFATASE_1"/>
    <property type="match status" value="1"/>
</dbReference>
<dbReference type="EMBL" id="AMCI01009527">
    <property type="protein sequence ID" value="EJW89348.1"/>
    <property type="molecule type" value="Genomic_DNA"/>
</dbReference>
<evidence type="ECO:0000256" key="4">
    <source>
        <dbReference type="ARBA" id="ARBA00022837"/>
    </source>
</evidence>
<dbReference type="InterPro" id="IPR017850">
    <property type="entry name" value="Alkaline_phosphatase_core_sf"/>
</dbReference>
<gene>
    <name evidence="6" type="ORF">EVA_22535</name>
</gene>
<evidence type="ECO:0000256" key="1">
    <source>
        <dbReference type="ARBA" id="ARBA00008779"/>
    </source>
</evidence>
<organism evidence="6">
    <name type="scientific">gut metagenome</name>
    <dbReference type="NCBI Taxonomy" id="749906"/>
    <lineage>
        <taxon>unclassified sequences</taxon>
        <taxon>metagenomes</taxon>
        <taxon>organismal metagenomes</taxon>
    </lineage>
</organism>
<dbReference type="Gene3D" id="3.40.720.10">
    <property type="entry name" value="Alkaline Phosphatase, subunit A"/>
    <property type="match status" value="1"/>
</dbReference>
<dbReference type="GO" id="GO:0046872">
    <property type="term" value="F:metal ion binding"/>
    <property type="evidence" value="ECO:0007669"/>
    <property type="project" value="UniProtKB-KW"/>
</dbReference>
<name>J9F4A9_9ZZZZ</name>
<evidence type="ECO:0000259" key="5">
    <source>
        <dbReference type="Pfam" id="PF00884"/>
    </source>
</evidence>
<dbReference type="InterPro" id="IPR050738">
    <property type="entry name" value="Sulfatase"/>
</dbReference>
<protein>
    <submittedName>
        <fullName evidence="6">Choline sulfatase</fullName>
    </submittedName>
</protein>
<comment type="caution">
    <text evidence="6">The sequence shown here is derived from an EMBL/GenBank/DDBJ whole genome shotgun (WGS) entry which is preliminary data.</text>
</comment>
<sequence>MSDMMMKSFSLSQLACLSVCCTSTLMAAERPNIIYIFTDQHTASAMSCAGNPDVYTPNLDRLAAAGILFQNAYCTAPLSGPSRGAMFTGHYPDAVGLSVNGAPMPDSLQTQTLGTLMKNAGYECVYGGKWHLPLLDIPDKEFGFDRLYKHSDDGLAEACVAFLSQKHEQPFFLVASYDNPHNICEYARQQNLPYGPIAVPDIRECPGLPVNFAKNPYDAGVIDSEKRANYNVYPSIDYTVDDWRMYRYTYYRLVEKVDQEIGKIIDAIDQNDLWKNTVVIFSSDHGDGIGAHHWNQKSALYEEVMNVPLIVTLPEKKHAGTVLPQLINGGLDFFVSVCDWGKAKKPAGVCGKSFRALVEKADPQVLHQDYIILETRFDGSKTRGWVVRSQRYKYVLYDKGRCREQLFDMVADRGEMRNLAMEKNFDEILQQHRDKLAEWFRKYKIRPTRPRINDVPGESLVVKMQ</sequence>
<dbReference type="PANTHER" id="PTHR42693:SF33">
    <property type="entry name" value="ARYLSULFATASE"/>
    <property type="match status" value="1"/>
</dbReference>